<dbReference type="AlphaFoldDB" id="A0A2M8WUS3"/>
<dbReference type="InterPro" id="IPR003798">
    <property type="entry name" value="DNA_recombination_RmuC"/>
</dbReference>
<proteinExistence type="inferred from homology"/>
<evidence type="ECO:0000313" key="6">
    <source>
        <dbReference type="EMBL" id="PJI94664.1"/>
    </source>
</evidence>
<sequence>MTTVLLAAGALLVGLVLGLLLAQVRQGGRSRDLEIRAARAEEALSAVQESGRQQLESSRTTALHQLEDHRRQTAEQVAALQRQADERVAQADRGAKEQVALAERAAAQRVAAVEADQARLAEQFQEVANKVLSVNNEQFLALATEHLGKAQVAGKADLTARQEAVQALVGPLAESLQKIQQQVEESEKQRLTGTLDLKHQVVEMRTEAEKLRNETSQLKNALSKSQVRGAWGEMQLKRLVESAGMLDRVDFEEQVQAAGGSLRPDMVVRLSGGKSVVVDAKVSLAAFLEAQAAEDDATRAERLAAHARHMRTHVDDLHRKEYWEQFSPTPEFVAMFVPAESFLSAALEQDPALMQYALERNVILATPMTLLALLRTVAYSWRQDALAENAQQVLKLGREFHSRLVTMTGHVTRVGKSLTSATDSYNKFIGSLERNVLTSARRFAELDVIDRSQVIGELDGIDEAVRPITKAELLPAEAGDVVAIDDKPEPVDGTARAAG</sequence>
<dbReference type="RefSeq" id="WP_100348655.1">
    <property type="nucleotide sequence ID" value="NZ_PGTZ01000006.1"/>
</dbReference>
<keyword evidence="7" id="KW-1185">Reference proteome</keyword>
<gene>
    <name evidence="6" type="ORF">CLV34_0509</name>
</gene>
<dbReference type="EMBL" id="PGTZ01000006">
    <property type="protein sequence ID" value="PJI94664.1"/>
    <property type="molecule type" value="Genomic_DNA"/>
</dbReference>
<name>A0A2M8WUS3_9MICO</name>
<dbReference type="PANTHER" id="PTHR30563">
    <property type="entry name" value="DNA RECOMBINATION PROTEIN RMUC"/>
    <property type="match status" value="1"/>
</dbReference>
<reference evidence="6 7" key="1">
    <citation type="submission" date="2017-11" db="EMBL/GenBank/DDBJ databases">
        <title>Genomic Encyclopedia of Archaeal and Bacterial Type Strains, Phase II (KMG-II): From Individual Species to Whole Genera.</title>
        <authorList>
            <person name="Goeker M."/>
        </authorList>
    </citation>
    <scope>NUCLEOTIDE SEQUENCE [LARGE SCALE GENOMIC DNA]</scope>
    <source>
        <strain evidence="6 7">DSM 22413</strain>
    </source>
</reference>
<comment type="function">
    <text evidence="1">Involved in DNA recombination.</text>
</comment>
<comment type="caution">
    <text evidence="6">The sequence shown here is derived from an EMBL/GenBank/DDBJ whole genome shotgun (WGS) entry which is preliminary data.</text>
</comment>
<accession>A0A2M8WUS3</accession>
<evidence type="ECO:0000256" key="1">
    <source>
        <dbReference type="ARBA" id="ARBA00003416"/>
    </source>
</evidence>
<dbReference type="GO" id="GO:0006310">
    <property type="term" value="P:DNA recombination"/>
    <property type="evidence" value="ECO:0007669"/>
    <property type="project" value="UniProtKB-KW"/>
</dbReference>
<keyword evidence="4" id="KW-0233">DNA recombination</keyword>
<dbReference type="OrthoDB" id="370725at2"/>
<dbReference type="Pfam" id="PF02646">
    <property type="entry name" value="RmuC"/>
    <property type="match status" value="1"/>
</dbReference>
<dbReference type="Proteomes" id="UP000231586">
    <property type="component" value="Unassembled WGS sequence"/>
</dbReference>
<organism evidence="6 7">
    <name type="scientific">Luteimicrobium subarcticum</name>
    <dbReference type="NCBI Taxonomy" id="620910"/>
    <lineage>
        <taxon>Bacteria</taxon>
        <taxon>Bacillati</taxon>
        <taxon>Actinomycetota</taxon>
        <taxon>Actinomycetes</taxon>
        <taxon>Micrococcales</taxon>
        <taxon>Luteimicrobium</taxon>
    </lineage>
</organism>
<keyword evidence="3 5" id="KW-0175">Coiled coil</keyword>
<feature type="coiled-coil region" evidence="5">
    <location>
        <begin position="30"/>
        <end position="83"/>
    </location>
</feature>
<feature type="coiled-coil region" evidence="5">
    <location>
        <begin position="194"/>
        <end position="228"/>
    </location>
</feature>
<protein>
    <submittedName>
        <fullName evidence="6">DNA recombination protein RmuC</fullName>
    </submittedName>
</protein>
<dbReference type="PANTHER" id="PTHR30563:SF0">
    <property type="entry name" value="DNA RECOMBINATION PROTEIN RMUC"/>
    <property type="match status" value="1"/>
</dbReference>
<evidence type="ECO:0000313" key="7">
    <source>
        <dbReference type="Proteomes" id="UP000231586"/>
    </source>
</evidence>
<evidence type="ECO:0000256" key="4">
    <source>
        <dbReference type="ARBA" id="ARBA00023172"/>
    </source>
</evidence>
<evidence type="ECO:0000256" key="5">
    <source>
        <dbReference type="SAM" id="Coils"/>
    </source>
</evidence>
<evidence type="ECO:0000256" key="3">
    <source>
        <dbReference type="ARBA" id="ARBA00023054"/>
    </source>
</evidence>
<comment type="similarity">
    <text evidence="2">Belongs to the RmuC family.</text>
</comment>
<evidence type="ECO:0000256" key="2">
    <source>
        <dbReference type="ARBA" id="ARBA00009840"/>
    </source>
</evidence>